<sequence length="320" mass="35189">MLGGSFANMQQSLQQQVMQNPELLRTMLDNPIVQSLMSNPDVLRSLFQANPQMRELMERNPEVGHTLNNPALLRQLMEVARDPVMMQEMIRNYDRALSNLESVPGGMNHLQRIFRDIHVPLMDAAASMGPGGSNNQSSTASSNPFADLAGGARQAAPTNEPMPNPWAPNNNPSSTTPATQGTNTSTTSAGGQNSSLMQNMLDQLSAQPELVSNAFQVPYVQAMLEAMSADPSAMENLIMNNPMIASVDPSVREQMRQMLPQLTTQLNQPAFMDMLRNPRALQRVRMGKIGCWTIVYCPNNPFAHHLFPDQRVLSAASMSV</sequence>
<evidence type="ECO:0000313" key="3">
    <source>
        <dbReference type="EMBL" id="VDP92299.1"/>
    </source>
</evidence>
<feature type="domain" description="STI1" evidence="2">
    <location>
        <begin position="50"/>
        <end position="89"/>
    </location>
</feature>
<dbReference type="Proteomes" id="UP000272942">
    <property type="component" value="Unassembled WGS sequence"/>
</dbReference>
<dbReference type="Pfam" id="PF23195">
    <property type="entry name" value="UBQLN1"/>
    <property type="match status" value="1"/>
</dbReference>
<dbReference type="GO" id="GO:0005829">
    <property type="term" value="C:cytosol"/>
    <property type="evidence" value="ECO:0007669"/>
    <property type="project" value="TreeGrafter"/>
</dbReference>
<dbReference type="AlphaFoldDB" id="A0A183B742"/>
<dbReference type="PANTHER" id="PTHR10677">
    <property type="entry name" value="UBIQUILIN"/>
    <property type="match status" value="1"/>
</dbReference>
<dbReference type="InterPro" id="IPR006636">
    <property type="entry name" value="STI1_HS-bd"/>
</dbReference>
<keyword evidence="4" id="KW-1185">Reference proteome</keyword>
<feature type="compositionally biased region" description="Polar residues" evidence="1">
    <location>
        <begin position="173"/>
        <end position="194"/>
    </location>
</feature>
<proteinExistence type="predicted"/>
<evidence type="ECO:0000259" key="2">
    <source>
        <dbReference type="SMART" id="SM00727"/>
    </source>
</evidence>
<dbReference type="WBParaSite" id="ECPE_0001506701-mRNA-1">
    <property type="protein sequence ID" value="ECPE_0001506701-mRNA-1"/>
    <property type="gene ID" value="ECPE_0001506701"/>
</dbReference>
<dbReference type="GO" id="GO:0031593">
    <property type="term" value="F:polyubiquitin modification-dependent protein binding"/>
    <property type="evidence" value="ECO:0007669"/>
    <property type="project" value="TreeGrafter"/>
</dbReference>
<evidence type="ECO:0000313" key="5">
    <source>
        <dbReference type="WBParaSite" id="ECPE_0001506701-mRNA-1"/>
    </source>
</evidence>
<feature type="domain" description="STI1" evidence="2">
    <location>
        <begin position="252"/>
        <end position="284"/>
    </location>
</feature>
<dbReference type="OrthoDB" id="6283019at2759"/>
<reference evidence="5" key="1">
    <citation type="submission" date="2016-06" db="UniProtKB">
        <authorList>
            <consortium name="WormBaseParasite"/>
        </authorList>
    </citation>
    <scope>IDENTIFICATION</scope>
</reference>
<feature type="region of interest" description="Disordered" evidence="1">
    <location>
        <begin position="128"/>
        <end position="194"/>
    </location>
</feature>
<dbReference type="GO" id="GO:0006511">
    <property type="term" value="P:ubiquitin-dependent protein catabolic process"/>
    <property type="evidence" value="ECO:0007669"/>
    <property type="project" value="TreeGrafter"/>
</dbReference>
<dbReference type="SMART" id="SM00727">
    <property type="entry name" value="STI1"/>
    <property type="match status" value="4"/>
</dbReference>
<feature type="compositionally biased region" description="Polar residues" evidence="1">
    <location>
        <begin position="133"/>
        <end position="144"/>
    </location>
</feature>
<organism evidence="5">
    <name type="scientific">Echinostoma caproni</name>
    <dbReference type="NCBI Taxonomy" id="27848"/>
    <lineage>
        <taxon>Eukaryota</taxon>
        <taxon>Metazoa</taxon>
        <taxon>Spiralia</taxon>
        <taxon>Lophotrochozoa</taxon>
        <taxon>Platyhelminthes</taxon>
        <taxon>Trematoda</taxon>
        <taxon>Digenea</taxon>
        <taxon>Plagiorchiida</taxon>
        <taxon>Echinostomata</taxon>
        <taxon>Echinostomatoidea</taxon>
        <taxon>Echinostomatidae</taxon>
        <taxon>Echinostoma</taxon>
    </lineage>
</organism>
<dbReference type="Gene3D" id="1.10.260.100">
    <property type="match status" value="2"/>
</dbReference>
<name>A0A183B742_9TREM</name>
<gene>
    <name evidence="3" type="ORF">ECPE_LOCUS15027</name>
</gene>
<dbReference type="FunFam" id="1.10.260.100:FF:000001">
    <property type="entry name" value="Ubiquilin 1"/>
    <property type="match status" value="1"/>
</dbReference>
<dbReference type="InterPro" id="IPR015496">
    <property type="entry name" value="Ubiquilin"/>
</dbReference>
<evidence type="ECO:0000313" key="4">
    <source>
        <dbReference type="Proteomes" id="UP000272942"/>
    </source>
</evidence>
<dbReference type="EMBL" id="UZAN01059281">
    <property type="protein sequence ID" value="VDP92299.1"/>
    <property type="molecule type" value="Genomic_DNA"/>
</dbReference>
<evidence type="ECO:0000256" key="1">
    <source>
        <dbReference type="SAM" id="MobiDB-lite"/>
    </source>
</evidence>
<feature type="domain" description="STI1" evidence="2">
    <location>
        <begin position="2"/>
        <end position="37"/>
    </location>
</feature>
<accession>A0A183B742</accession>
<dbReference type="PANTHER" id="PTHR10677:SF3">
    <property type="entry name" value="FI07626P-RELATED"/>
    <property type="match status" value="1"/>
</dbReference>
<feature type="domain" description="STI1" evidence="2">
    <location>
        <begin position="208"/>
        <end position="248"/>
    </location>
</feature>
<reference evidence="3 4" key="2">
    <citation type="submission" date="2018-11" db="EMBL/GenBank/DDBJ databases">
        <authorList>
            <consortium name="Pathogen Informatics"/>
        </authorList>
    </citation>
    <scope>NUCLEOTIDE SEQUENCE [LARGE SCALE GENOMIC DNA]</scope>
    <source>
        <strain evidence="3 4">Egypt</strain>
    </source>
</reference>
<protein>
    <submittedName>
        <fullName evidence="5">STI1 domain-containing protein</fullName>
    </submittedName>
</protein>